<gene>
    <name evidence="1" type="ORF">AVEN_251099_1</name>
</gene>
<sequence length="104" mass="11549">MPIRGFTSKMKVHDELIPVAMGTIMRRLQNPNLLFAEAWSFSSPWMLSQGRAIFLGYTLLSLPGDNSITRMATCTIQFEGSRLTGSSPFKGRISLRMCLCLGCS</sequence>
<organism evidence="1 2">
    <name type="scientific">Araneus ventricosus</name>
    <name type="common">Orbweaver spider</name>
    <name type="synonym">Epeira ventricosa</name>
    <dbReference type="NCBI Taxonomy" id="182803"/>
    <lineage>
        <taxon>Eukaryota</taxon>
        <taxon>Metazoa</taxon>
        <taxon>Ecdysozoa</taxon>
        <taxon>Arthropoda</taxon>
        <taxon>Chelicerata</taxon>
        <taxon>Arachnida</taxon>
        <taxon>Araneae</taxon>
        <taxon>Araneomorphae</taxon>
        <taxon>Entelegynae</taxon>
        <taxon>Araneoidea</taxon>
        <taxon>Araneidae</taxon>
        <taxon>Araneus</taxon>
    </lineage>
</organism>
<proteinExistence type="predicted"/>
<reference evidence="1 2" key="1">
    <citation type="journal article" date="2019" name="Sci. Rep.">
        <title>Orb-weaving spider Araneus ventricosus genome elucidates the spidroin gene catalogue.</title>
        <authorList>
            <person name="Kono N."/>
            <person name="Nakamura H."/>
            <person name="Ohtoshi R."/>
            <person name="Moran D.A.P."/>
            <person name="Shinohara A."/>
            <person name="Yoshida Y."/>
            <person name="Fujiwara M."/>
            <person name="Mori M."/>
            <person name="Tomita M."/>
            <person name="Arakawa K."/>
        </authorList>
    </citation>
    <scope>NUCLEOTIDE SEQUENCE [LARGE SCALE GENOMIC DNA]</scope>
</reference>
<dbReference type="EMBL" id="BGPR01034354">
    <property type="protein sequence ID" value="GBO08701.1"/>
    <property type="molecule type" value="Genomic_DNA"/>
</dbReference>
<dbReference type="Proteomes" id="UP000499080">
    <property type="component" value="Unassembled WGS sequence"/>
</dbReference>
<dbReference type="AlphaFoldDB" id="A0A4Y2U9G4"/>
<keyword evidence="2" id="KW-1185">Reference proteome</keyword>
<comment type="caution">
    <text evidence="1">The sequence shown here is derived from an EMBL/GenBank/DDBJ whole genome shotgun (WGS) entry which is preliminary data.</text>
</comment>
<evidence type="ECO:0000313" key="1">
    <source>
        <dbReference type="EMBL" id="GBO08701.1"/>
    </source>
</evidence>
<accession>A0A4Y2U9G4</accession>
<evidence type="ECO:0000313" key="2">
    <source>
        <dbReference type="Proteomes" id="UP000499080"/>
    </source>
</evidence>
<name>A0A4Y2U9G4_ARAVE</name>
<protein>
    <submittedName>
        <fullName evidence="1">Uncharacterized protein</fullName>
    </submittedName>
</protein>